<evidence type="ECO:0000313" key="2">
    <source>
        <dbReference type="Proteomes" id="UP001597053"/>
    </source>
</evidence>
<name>A0ABW2ZWS4_9ACTN</name>
<accession>A0ABW2ZWS4</accession>
<organism evidence="1 2">
    <name type="scientific">Micromonospora azadirachtae</name>
    <dbReference type="NCBI Taxonomy" id="1970735"/>
    <lineage>
        <taxon>Bacteria</taxon>
        <taxon>Bacillati</taxon>
        <taxon>Actinomycetota</taxon>
        <taxon>Actinomycetes</taxon>
        <taxon>Micromonosporales</taxon>
        <taxon>Micromonosporaceae</taxon>
        <taxon>Micromonospora</taxon>
    </lineage>
</organism>
<protein>
    <submittedName>
        <fullName evidence="1">Uncharacterized protein</fullName>
    </submittedName>
</protein>
<evidence type="ECO:0000313" key="1">
    <source>
        <dbReference type="EMBL" id="MFD0782923.1"/>
    </source>
</evidence>
<proteinExistence type="predicted"/>
<comment type="caution">
    <text evidence="1">The sequence shown here is derived from an EMBL/GenBank/DDBJ whole genome shotgun (WGS) entry which is preliminary data.</text>
</comment>
<keyword evidence="2" id="KW-1185">Reference proteome</keyword>
<gene>
    <name evidence="1" type="ORF">ACFQZ8_03130</name>
</gene>
<reference evidence="2" key="1">
    <citation type="journal article" date="2019" name="Int. J. Syst. Evol. Microbiol.">
        <title>The Global Catalogue of Microorganisms (GCM) 10K type strain sequencing project: providing services to taxonomists for standard genome sequencing and annotation.</title>
        <authorList>
            <consortium name="The Broad Institute Genomics Platform"/>
            <consortium name="The Broad Institute Genome Sequencing Center for Infectious Disease"/>
            <person name="Wu L."/>
            <person name="Ma J."/>
        </authorList>
    </citation>
    <scope>NUCLEOTIDE SEQUENCE [LARGE SCALE GENOMIC DNA]</scope>
    <source>
        <strain evidence="2">JCM 32148</strain>
    </source>
</reference>
<sequence length="152" mass="16289">MQEERYRAAVDRARGHLSAGGRLNSVLATLRADGLSEAECIDAVHELLDVNIGRARALVYLSPAFAGRSDEKGTRPESLIGALQEVNEIAHRSGVAQVAAGDPAQQLGDLRAALALALEMVLVERDSADRKVLVVPTDGEIVDEVRRLRAAE</sequence>
<dbReference type="Proteomes" id="UP001597053">
    <property type="component" value="Unassembled WGS sequence"/>
</dbReference>
<dbReference type="EMBL" id="JBHTHM010000061">
    <property type="protein sequence ID" value="MFD0782923.1"/>
    <property type="molecule type" value="Genomic_DNA"/>
</dbReference>